<dbReference type="EMBL" id="CP022046">
    <property type="protein sequence ID" value="ASE34988.1"/>
    <property type="molecule type" value="Genomic_DNA"/>
</dbReference>
<sequence length="234" mass="27226">MAQREICIIGTPHIRLDQSNQYFLESYQRYIEDANVILNKLQQYNPDLIAIEWDIKNKGQLLKDFNLLSRKQLPLQLNEHHFLAIPLALKLKLPTVIPIDNNQMQTRKIRAAFADEYLENDNPIIYQLLNEAKQSHQNKKAQDLSLYEQLTEYHDTVIPLEQVFAIRSLADSPGIAFSLEWSERNQFMANHIMKNALNHDKTVVFTGMSHVRILKFMIESTGLFKVVPSINILK</sequence>
<dbReference type="Proteomes" id="UP000197058">
    <property type="component" value="Chromosome"/>
</dbReference>
<dbReference type="KEGG" id="sscu:CEP64_10390"/>
<dbReference type="AlphaFoldDB" id="A0AAI8DJW3"/>
<evidence type="ECO:0000313" key="1">
    <source>
        <dbReference type="EMBL" id="ASE34988.1"/>
    </source>
</evidence>
<dbReference type="InterPro" id="IPR043749">
    <property type="entry name" value="DUF5694"/>
</dbReference>
<accession>A0AAI8DJW3</accession>
<dbReference type="GeneID" id="48593777"/>
<organism evidence="1 2">
    <name type="scientific">Mammaliicoccus sciuri</name>
    <name type="common">Staphylococcus sciuri</name>
    <dbReference type="NCBI Taxonomy" id="1296"/>
    <lineage>
        <taxon>Bacteria</taxon>
        <taxon>Bacillati</taxon>
        <taxon>Bacillota</taxon>
        <taxon>Bacilli</taxon>
        <taxon>Bacillales</taxon>
        <taxon>Staphylococcaceae</taxon>
        <taxon>Mammaliicoccus</taxon>
    </lineage>
</organism>
<dbReference type="RefSeq" id="WP_048541752.1">
    <property type="nucleotide sequence ID" value="NZ_CP022046.2"/>
</dbReference>
<gene>
    <name evidence="1" type="ORF">CEP64_10390</name>
</gene>
<evidence type="ECO:0000313" key="2">
    <source>
        <dbReference type="Proteomes" id="UP000197058"/>
    </source>
</evidence>
<proteinExistence type="predicted"/>
<name>A0AAI8DJW3_MAMSC</name>
<dbReference type="Pfam" id="PF18950">
    <property type="entry name" value="DUF5694"/>
    <property type="match status" value="1"/>
</dbReference>
<reference evidence="2" key="1">
    <citation type="submission" date="2017-06" db="EMBL/GenBank/DDBJ databases">
        <title>FDA dAtabase for Regulatory Grade micrObial Sequences (FDA-ARGOS): Supporting development and validation of Infectious Disease Dx tests.</title>
        <authorList>
            <person name="Goldberg B."/>
            <person name="Campos J."/>
            <person name="Tallon L."/>
            <person name="Sadzewicz L."/>
            <person name="Sengamalay N."/>
            <person name="Ott S."/>
            <person name="Godinez A."/>
            <person name="Nagaraj S."/>
            <person name="Vavikolanu K."/>
            <person name="Nadendla S."/>
            <person name="George J."/>
            <person name="Geyer C."/>
            <person name="Sichtig H."/>
        </authorList>
    </citation>
    <scope>NUCLEOTIDE SEQUENCE [LARGE SCALE GENOMIC DNA]</scope>
    <source>
        <strain evidence="2">FDAARGOS_285</strain>
    </source>
</reference>
<protein>
    <submittedName>
        <fullName evidence="1">Uncharacterized protein</fullName>
    </submittedName>
</protein>